<keyword evidence="2" id="KW-1185">Reference proteome</keyword>
<evidence type="ECO:0000313" key="1">
    <source>
        <dbReference type="EMBL" id="BCX82151.1"/>
    </source>
</evidence>
<dbReference type="AlphaFoldDB" id="A0AAU9BU21"/>
<dbReference type="Pfam" id="PF13692">
    <property type="entry name" value="Glyco_trans_1_4"/>
    <property type="match status" value="1"/>
</dbReference>
<dbReference type="PANTHER" id="PTHR12526:SF600">
    <property type="entry name" value="GLYCOSYL TRANSFERASE GROUP 1"/>
    <property type="match status" value="1"/>
</dbReference>
<dbReference type="GO" id="GO:0016757">
    <property type="term" value="F:glycosyltransferase activity"/>
    <property type="evidence" value="ECO:0007669"/>
    <property type="project" value="TreeGrafter"/>
</dbReference>
<sequence>MAKVLFLAHRIPYPPNKGDKIRSFHWLKALSQRHRLWLGTFVDDAADWAHADALRDYCEEALLLPLSPGPARLRSLKGLATGDPLTLPYYANARLRRWAGELVARGAVDTVFVFSSAMAQFVDAGCPVKKLIDFVDVDSDKWRQYARRKPFWSRWIYRREAEKLLAYDRRVARDFDLSLFVSEAEAELFRRLAPEAAEKVDFVENGVDLAYFRGGREFPNPYRPGEQALVFTGAMDYWPNIDAVRWFADQVFPRILQHHVEARFYIVGARPTEAVRLLGRREGIVVTGQVADIRPYLAHARLAVAPLRVARGIQNKVLEAMAMAKSLLASPQALDGLAVEEGLDLEVTEDPGTMATRVAEALENPDFLPRFSQVNRRFVEKRYSWDRHIEKLHMLLER</sequence>
<dbReference type="EMBL" id="AP024714">
    <property type="protein sequence ID" value="BCX82151.1"/>
    <property type="molecule type" value="Genomic_DNA"/>
</dbReference>
<dbReference type="RefSeq" id="WP_317704561.1">
    <property type="nucleotide sequence ID" value="NZ_AP024714.1"/>
</dbReference>
<dbReference type="PANTHER" id="PTHR12526">
    <property type="entry name" value="GLYCOSYLTRANSFERASE"/>
    <property type="match status" value="1"/>
</dbReference>
<dbReference type="Proteomes" id="UP001321825">
    <property type="component" value="Chromosome"/>
</dbReference>
<organism evidence="1 2">
    <name type="scientific">Methylomarinovum caldicuralii</name>
    <dbReference type="NCBI Taxonomy" id="438856"/>
    <lineage>
        <taxon>Bacteria</taxon>
        <taxon>Pseudomonadati</taxon>
        <taxon>Pseudomonadota</taxon>
        <taxon>Gammaproteobacteria</taxon>
        <taxon>Methylococcales</taxon>
        <taxon>Methylothermaceae</taxon>
        <taxon>Methylomarinovum</taxon>
    </lineage>
</organism>
<dbReference type="SUPFAM" id="SSF53756">
    <property type="entry name" value="UDP-Glycosyltransferase/glycogen phosphorylase"/>
    <property type="match status" value="1"/>
</dbReference>
<dbReference type="KEGG" id="mcau:MIT9_P1736"/>
<evidence type="ECO:0000313" key="2">
    <source>
        <dbReference type="Proteomes" id="UP001321825"/>
    </source>
</evidence>
<dbReference type="NCBIfam" id="TIGR03087">
    <property type="entry name" value="stp1"/>
    <property type="match status" value="1"/>
</dbReference>
<name>A0AAU9BU21_9GAMM</name>
<reference evidence="2" key="1">
    <citation type="journal article" date="2024" name="Int. J. Syst. Evol. Microbiol.">
        <title>Methylomarinovum tepidoasis sp. nov., a moderately thermophilic methanotroph of the family Methylothermaceae isolated from a deep-sea hydrothermal field.</title>
        <authorList>
            <person name="Hirayama H."/>
            <person name="Takaki Y."/>
            <person name="Abe M."/>
            <person name="Miyazaki M."/>
            <person name="Uematsu K."/>
            <person name="Matsui Y."/>
            <person name="Takai K."/>
        </authorList>
    </citation>
    <scope>NUCLEOTIDE SEQUENCE [LARGE SCALE GENOMIC DNA]</scope>
    <source>
        <strain evidence="2">IT-9</strain>
    </source>
</reference>
<accession>A0AAU9BU21</accession>
<dbReference type="InterPro" id="IPR017521">
    <property type="entry name" value="Sugar_tfrase_PEP-CTERM_Stp1"/>
</dbReference>
<protein>
    <submittedName>
        <fullName evidence="1">Polysaccharide biosynthesis protein PslH</fullName>
    </submittedName>
</protein>
<dbReference type="CDD" id="cd03801">
    <property type="entry name" value="GT4_PimA-like"/>
    <property type="match status" value="1"/>
</dbReference>
<gene>
    <name evidence="1" type="ORF">MIT9_P1736</name>
</gene>
<dbReference type="Gene3D" id="3.40.50.2000">
    <property type="entry name" value="Glycogen Phosphorylase B"/>
    <property type="match status" value="2"/>
</dbReference>
<proteinExistence type="predicted"/>